<protein>
    <submittedName>
        <fullName evidence="2">Uncharacterized protein</fullName>
    </submittedName>
</protein>
<evidence type="ECO:0000313" key="2">
    <source>
        <dbReference type="EMBL" id="KIP05677.1"/>
    </source>
</evidence>
<dbReference type="HOGENOM" id="CLU_044614_1_0_1"/>
<feature type="transmembrane region" description="Helical" evidence="1">
    <location>
        <begin position="101"/>
        <end position="120"/>
    </location>
</feature>
<feature type="transmembrane region" description="Helical" evidence="1">
    <location>
        <begin position="49"/>
        <end position="68"/>
    </location>
</feature>
<sequence length="320" mass="35320">MTRQLPGYEVILITLFVYSVVYGVYLVTFGCSMYLSFSRRSGTTYGRTHWIFLAASALLFALLALKTACDVHFVLQTFVFYDGPGGAAAGYANAVKGSVSLIEAAIGLVLVFIGESLLVYRCLVVYLYQWTVIALPSALLLLALASDTTTFVLTIKSFNFTTSPNQIYTILDNLTLAADLATSVVTTGLISWRLWRINREASRLIPLRNRQASTMSKLLRIFIESGLLYTVFIIMSFAAELASLTMSEAIQGVMYIVIGISFELISIRIHLAREEIADPRIRTHPPTSLIVDIHPECEETSGSASNSTPDPDVLYRLRAV</sequence>
<feature type="transmembrane region" description="Helical" evidence="1">
    <location>
        <begin position="175"/>
        <end position="195"/>
    </location>
</feature>
<organism evidence="2 3">
    <name type="scientific">Phlebiopsis gigantea (strain 11061_1 CR5-6)</name>
    <name type="common">White-rot fungus</name>
    <name type="synonym">Peniophora gigantea</name>
    <dbReference type="NCBI Taxonomy" id="745531"/>
    <lineage>
        <taxon>Eukaryota</taxon>
        <taxon>Fungi</taxon>
        <taxon>Dikarya</taxon>
        <taxon>Basidiomycota</taxon>
        <taxon>Agaricomycotina</taxon>
        <taxon>Agaricomycetes</taxon>
        <taxon>Polyporales</taxon>
        <taxon>Phanerochaetaceae</taxon>
        <taxon>Phlebiopsis</taxon>
    </lineage>
</organism>
<dbReference type="AlphaFoldDB" id="A0A0C3S5L2"/>
<reference evidence="2 3" key="1">
    <citation type="journal article" date="2014" name="PLoS Genet.">
        <title>Analysis of the Phlebiopsis gigantea genome, transcriptome and secretome provides insight into its pioneer colonization strategies of wood.</title>
        <authorList>
            <person name="Hori C."/>
            <person name="Ishida T."/>
            <person name="Igarashi K."/>
            <person name="Samejima M."/>
            <person name="Suzuki H."/>
            <person name="Master E."/>
            <person name="Ferreira P."/>
            <person name="Ruiz-Duenas F.J."/>
            <person name="Held B."/>
            <person name="Canessa P."/>
            <person name="Larrondo L.F."/>
            <person name="Schmoll M."/>
            <person name="Druzhinina I.S."/>
            <person name="Kubicek C.P."/>
            <person name="Gaskell J.A."/>
            <person name="Kersten P."/>
            <person name="St John F."/>
            <person name="Glasner J."/>
            <person name="Sabat G."/>
            <person name="Splinter BonDurant S."/>
            <person name="Syed K."/>
            <person name="Yadav J."/>
            <person name="Mgbeahuruike A.C."/>
            <person name="Kovalchuk A."/>
            <person name="Asiegbu F.O."/>
            <person name="Lackner G."/>
            <person name="Hoffmeister D."/>
            <person name="Rencoret J."/>
            <person name="Gutierrez A."/>
            <person name="Sun H."/>
            <person name="Lindquist E."/>
            <person name="Barry K."/>
            <person name="Riley R."/>
            <person name="Grigoriev I.V."/>
            <person name="Henrissat B."/>
            <person name="Kues U."/>
            <person name="Berka R.M."/>
            <person name="Martinez A.T."/>
            <person name="Covert S.F."/>
            <person name="Blanchette R.A."/>
            <person name="Cullen D."/>
        </authorList>
    </citation>
    <scope>NUCLEOTIDE SEQUENCE [LARGE SCALE GENOMIC DNA]</scope>
    <source>
        <strain evidence="2 3">11061_1 CR5-6</strain>
    </source>
</reference>
<dbReference type="STRING" id="745531.A0A0C3S5L2"/>
<name>A0A0C3S5L2_PHLG1</name>
<dbReference type="PROSITE" id="PS51257">
    <property type="entry name" value="PROKAR_LIPOPROTEIN"/>
    <property type="match status" value="1"/>
</dbReference>
<feature type="transmembrane region" description="Helical" evidence="1">
    <location>
        <begin position="218"/>
        <end position="238"/>
    </location>
</feature>
<proteinExistence type="predicted"/>
<gene>
    <name evidence="2" type="ORF">PHLGIDRAFT_119581</name>
</gene>
<keyword evidence="1" id="KW-0812">Transmembrane</keyword>
<evidence type="ECO:0000313" key="3">
    <source>
        <dbReference type="Proteomes" id="UP000053257"/>
    </source>
</evidence>
<accession>A0A0C3S5L2</accession>
<keyword evidence="3" id="KW-1185">Reference proteome</keyword>
<keyword evidence="1" id="KW-0472">Membrane</keyword>
<dbReference type="OrthoDB" id="3346544at2759"/>
<feature type="transmembrane region" description="Helical" evidence="1">
    <location>
        <begin position="12"/>
        <end position="37"/>
    </location>
</feature>
<dbReference type="EMBL" id="KN840536">
    <property type="protein sequence ID" value="KIP05677.1"/>
    <property type="molecule type" value="Genomic_DNA"/>
</dbReference>
<keyword evidence="1" id="KW-1133">Transmembrane helix</keyword>
<feature type="transmembrane region" description="Helical" evidence="1">
    <location>
        <begin position="250"/>
        <end position="271"/>
    </location>
</feature>
<dbReference type="Proteomes" id="UP000053257">
    <property type="component" value="Unassembled WGS sequence"/>
</dbReference>
<evidence type="ECO:0000256" key="1">
    <source>
        <dbReference type="SAM" id="Phobius"/>
    </source>
</evidence>
<feature type="transmembrane region" description="Helical" evidence="1">
    <location>
        <begin position="132"/>
        <end position="155"/>
    </location>
</feature>